<dbReference type="EMBL" id="VNWK01000036">
    <property type="protein sequence ID" value="TXJ91147.1"/>
    <property type="molecule type" value="Genomic_DNA"/>
</dbReference>
<gene>
    <name evidence="1" type="ORF">FQ017_19275</name>
</gene>
<sequence length="490" mass="55121">MKKSTYGGIMRLTAQKSFFVIMMVFMAGMVQAQDEKPKHARNLYWRAPDVLEGTLPEMKSADYWVKLMDAPDKVILSLEGIEGMNDGYRKRMKAWETGLDSISSKRLEREMRSRPGLLPYVPNVTAMSGKQVSQLTKEALEKQLAFLERGSFGNRLAVEYGQAELESFRTEMALSELPSEVKPMTGILVSRTLLRIIPSLRDENIGMTNNGKTRWDLWNLNALPLGQKVQVIHKSASRGFLLVVTDDGIGWVRSEQVAFGDEKHINSLTNSKDFLVVTGESAPFYSDEKNDLVSGWMGMSTRVAYKKGNPRIILVPTRKTDGTLDIQEAWIKEDADVSIGYLPYTRKNIMTQATKLLDLIYDWTGGWYGRNHATILTDLFGCFGFELPSNGILLSLYTASPDSISPEDGKEAQLETMGSNEPFVTIQVSNSGHSQLFIGTYNGMPIVFDTHGYGYKDVNGDEYEIRRSVIGTAEIPDYMLRQKMTFIKLK</sequence>
<evidence type="ECO:0000313" key="1">
    <source>
        <dbReference type="EMBL" id="TXJ91147.1"/>
    </source>
</evidence>
<protein>
    <recommendedName>
        <fullName evidence="3">SH3b domain-containing protein</fullName>
    </recommendedName>
</protein>
<evidence type="ECO:0000313" key="2">
    <source>
        <dbReference type="Proteomes" id="UP000321621"/>
    </source>
</evidence>
<evidence type="ECO:0008006" key="3">
    <source>
        <dbReference type="Google" id="ProtNLM"/>
    </source>
</evidence>
<reference evidence="1 2" key="1">
    <citation type="submission" date="2019-07" db="EMBL/GenBank/DDBJ databases">
        <title>Draft genome of two Muricauda strains isolated from deep sea.</title>
        <authorList>
            <person name="Sun C."/>
        </authorList>
    </citation>
    <scope>NUCLEOTIDE SEQUENCE [LARGE SCALE GENOMIC DNA]</scope>
    <source>
        <strain evidence="1 2">72</strain>
    </source>
</reference>
<dbReference type="Gene3D" id="3.90.1720.10">
    <property type="entry name" value="endopeptidase domain like (from Nostoc punctiforme)"/>
    <property type="match status" value="1"/>
</dbReference>
<accession>A0ABY3KEK5</accession>
<keyword evidence="2" id="KW-1185">Reference proteome</keyword>
<organism evidence="1 2">
    <name type="scientific">Flagellimonas pelagia</name>
    <dbReference type="NCBI Taxonomy" id="2306998"/>
    <lineage>
        <taxon>Bacteria</taxon>
        <taxon>Pseudomonadati</taxon>
        <taxon>Bacteroidota</taxon>
        <taxon>Flavobacteriia</taxon>
        <taxon>Flavobacteriales</taxon>
        <taxon>Flavobacteriaceae</taxon>
        <taxon>Flagellimonas</taxon>
    </lineage>
</organism>
<comment type="caution">
    <text evidence="1">The sequence shown here is derived from an EMBL/GenBank/DDBJ whole genome shotgun (WGS) entry which is preliminary data.</text>
</comment>
<proteinExistence type="predicted"/>
<name>A0ABY3KEK5_9FLAO</name>
<dbReference type="Proteomes" id="UP000321621">
    <property type="component" value="Unassembled WGS sequence"/>
</dbReference>